<comment type="caution">
    <text evidence="1">The sequence shown here is derived from an EMBL/GenBank/DDBJ whole genome shotgun (WGS) entry which is preliminary data.</text>
</comment>
<accession>A0ABS1RFF2</accession>
<dbReference type="Proteomes" id="UP000635853">
    <property type="component" value="Unassembled WGS sequence"/>
</dbReference>
<protein>
    <submittedName>
        <fullName evidence="1">Uncharacterized protein</fullName>
    </submittedName>
</protein>
<keyword evidence="2" id="KW-1185">Reference proteome</keyword>
<proteinExistence type="predicted"/>
<evidence type="ECO:0000313" key="2">
    <source>
        <dbReference type="Proteomes" id="UP000635853"/>
    </source>
</evidence>
<gene>
    <name evidence="1" type="ORF">JMJ92_09500</name>
</gene>
<dbReference type="EMBL" id="JAESIL010000033">
    <property type="protein sequence ID" value="MBL3578387.1"/>
    <property type="molecule type" value="Genomic_DNA"/>
</dbReference>
<reference evidence="2" key="1">
    <citation type="submission" date="2021-01" db="EMBL/GenBank/DDBJ databases">
        <title>Draft genomes of Rhodovulum sulfidophilum.</title>
        <authorList>
            <person name="Guzman M.S."/>
        </authorList>
    </citation>
    <scope>NUCLEOTIDE SEQUENCE [LARGE SCALE GENOMIC DNA]</scope>
    <source>
        <strain evidence="2">AB19</strain>
    </source>
</reference>
<evidence type="ECO:0000313" key="1">
    <source>
        <dbReference type="EMBL" id="MBL3578387.1"/>
    </source>
</evidence>
<organism evidence="1 2">
    <name type="scientific">Rhodovulum visakhapatnamense</name>
    <dbReference type="NCBI Taxonomy" id="364297"/>
    <lineage>
        <taxon>Bacteria</taxon>
        <taxon>Pseudomonadati</taxon>
        <taxon>Pseudomonadota</taxon>
        <taxon>Alphaproteobacteria</taxon>
        <taxon>Rhodobacterales</taxon>
        <taxon>Paracoccaceae</taxon>
        <taxon>Rhodovulum</taxon>
    </lineage>
</organism>
<name>A0ABS1RFF2_9RHOB</name>
<sequence length="97" mass="11130">MEKSCRKCSRSGGGQMDRERAWFASLMWRAFPEATSEHELATLVAEVLTTDRVPVHPRTVRNWLRCENAPGFHYTLRILALAGAERVFEILDPEVRT</sequence>